<organism evidence="1 2">
    <name type="scientific">Hamiltosporidium magnivora</name>
    <dbReference type="NCBI Taxonomy" id="148818"/>
    <lineage>
        <taxon>Eukaryota</taxon>
        <taxon>Fungi</taxon>
        <taxon>Fungi incertae sedis</taxon>
        <taxon>Microsporidia</taxon>
        <taxon>Dubosqiidae</taxon>
        <taxon>Hamiltosporidium</taxon>
    </lineage>
</organism>
<name>A0A4Q9L2G5_9MICR</name>
<proteinExistence type="predicted"/>
<comment type="caution">
    <text evidence="1">The sequence shown here is derived from an EMBL/GenBank/DDBJ whole genome shotgun (WGS) entry which is preliminary data.</text>
</comment>
<gene>
    <name evidence="1" type="ORF">CWI39_1605p0010</name>
</gene>
<protein>
    <submittedName>
        <fullName evidence="1">Uncharacterized protein</fullName>
    </submittedName>
</protein>
<dbReference type="VEuPathDB" id="MicrosporidiaDB:CWI36_0866p0010"/>
<dbReference type="Proteomes" id="UP000293045">
    <property type="component" value="Unassembled WGS sequence"/>
</dbReference>
<reference evidence="1 2" key="1">
    <citation type="submission" date="2017-12" db="EMBL/GenBank/DDBJ databases">
        <authorList>
            <person name="Pombert J.-F."/>
            <person name="Haag K.L."/>
            <person name="Ebert D."/>
        </authorList>
    </citation>
    <scope>NUCLEOTIDE SEQUENCE [LARGE SCALE GENOMIC DNA]</scope>
    <source>
        <strain evidence="1">IL-BN-2</strain>
    </source>
</reference>
<accession>A0A4Q9L2G5</accession>
<dbReference type="EMBL" id="PIXR01001605">
    <property type="protein sequence ID" value="TBU00690.1"/>
    <property type="molecule type" value="Genomic_DNA"/>
</dbReference>
<feature type="non-terminal residue" evidence="1">
    <location>
        <position position="1"/>
    </location>
</feature>
<sequence>ASRIKQKECWVSELIKVEFESFIGNEECNNVFKKIIKGKLGKGLLYESTKRGCLLP</sequence>
<evidence type="ECO:0000313" key="1">
    <source>
        <dbReference type="EMBL" id="TBU00690.1"/>
    </source>
</evidence>
<dbReference type="AlphaFoldDB" id="A0A4Q9L2G5"/>
<dbReference type="VEuPathDB" id="MicrosporidiaDB:CWI39_1605p0010"/>
<evidence type="ECO:0000313" key="2">
    <source>
        <dbReference type="Proteomes" id="UP000293045"/>
    </source>
</evidence>